<dbReference type="GO" id="GO:0046512">
    <property type="term" value="P:sphingosine biosynthetic process"/>
    <property type="evidence" value="ECO:0007669"/>
    <property type="project" value="TreeGrafter"/>
</dbReference>
<evidence type="ECO:0000313" key="4">
    <source>
        <dbReference type="Proteomes" id="UP000320333"/>
    </source>
</evidence>
<dbReference type="SMART" id="SM00046">
    <property type="entry name" value="DAGKc"/>
    <property type="match status" value="1"/>
</dbReference>
<dbReference type="OrthoDB" id="336240at2759"/>
<dbReference type="GO" id="GO:0001727">
    <property type="term" value="F:lipid kinase activity"/>
    <property type="evidence" value="ECO:0007669"/>
    <property type="project" value="TreeGrafter"/>
</dbReference>
<dbReference type="PANTHER" id="PTHR12358:SF108">
    <property type="entry name" value="DAGKC DOMAIN-CONTAINING PROTEIN"/>
    <property type="match status" value="1"/>
</dbReference>
<dbReference type="SUPFAM" id="SSF111331">
    <property type="entry name" value="NAD kinase/diacylglycerol kinase-like"/>
    <property type="match status" value="1"/>
</dbReference>
<name>A0A507F541_9FUNG</name>
<evidence type="ECO:0000313" key="3">
    <source>
        <dbReference type="EMBL" id="TPX70740.1"/>
    </source>
</evidence>
<feature type="region of interest" description="Disordered" evidence="1">
    <location>
        <begin position="228"/>
        <end position="255"/>
    </location>
</feature>
<gene>
    <name evidence="3" type="ORF">CcCBS67573_g06450</name>
</gene>
<evidence type="ECO:0000256" key="1">
    <source>
        <dbReference type="SAM" id="MobiDB-lite"/>
    </source>
</evidence>
<comment type="caution">
    <text evidence="3">The sequence shown here is derived from an EMBL/GenBank/DDBJ whole genome shotgun (WGS) entry which is preliminary data.</text>
</comment>
<keyword evidence="4" id="KW-1185">Reference proteome</keyword>
<dbReference type="GO" id="GO:0005737">
    <property type="term" value="C:cytoplasm"/>
    <property type="evidence" value="ECO:0007669"/>
    <property type="project" value="TreeGrafter"/>
</dbReference>
<reference evidence="3 4" key="1">
    <citation type="journal article" date="2019" name="Sci. Rep.">
        <title>Comparative genomics of chytrid fungi reveal insights into the obligate biotrophic and pathogenic lifestyle of Synchytrium endobioticum.</title>
        <authorList>
            <person name="van de Vossenberg B.T.L.H."/>
            <person name="Warris S."/>
            <person name="Nguyen H.D.T."/>
            <person name="van Gent-Pelzer M.P.E."/>
            <person name="Joly D.L."/>
            <person name="van de Geest H.C."/>
            <person name="Bonants P.J.M."/>
            <person name="Smith D.S."/>
            <person name="Levesque C.A."/>
            <person name="van der Lee T.A.J."/>
        </authorList>
    </citation>
    <scope>NUCLEOTIDE SEQUENCE [LARGE SCALE GENOMIC DNA]</scope>
    <source>
        <strain evidence="3 4">CBS 675.73</strain>
    </source>
</reference>
<dbReference type="Gene3D" id="3.40.50.10330">
    <property type="entry name" value="Probable inorganic polyphosphate/atp-NAD kinase, domain 1"/>
    <property type="match status" value="1"/>
</dbReference>
<organism evidence="3 4">
    <name type="scientific">Chytriomyces confervae</name>
    <dbReference type="NCBI Taxonomy" id="246404"/>
    <lineage>
        <taxon>Eukaryota</taxon>
        <taxon>Fungi</taxon>
        <taxon>Fungi incertae sedis</taxon>
        <taxon>Chytridiomycota</taxon>
        <taxon>Chytridiomycota incertae sedis</taxon>
        <taxon>Chytridiomycetes</taxon>
        <taxon>Chytridiales</taxon>
        <taxon>Chytriomycetaceae</taxon>
        <taxon>Chytriomyces</taxon>
    </lineage>
</organism>
<accession>A0A507F541</accession>
<dbReference type="InterPro" id="IPR017438">
    <property type="entry name" value="ATP-NAD_kinase_N"/>
</dbReference>
<dbReference type="PANTHER" id="PTHR12358">
    <property type="entry name" value="SPHINGOSINE KINASE"/>
    <property type="match status" value="1"/>
</dbReference>
<sequence>MLIHIIVNSLHARGKTAALHAKRCVEQRGRSIQSTHFTAAKGHACEIARHISTTPTASTHLFIIVCGGDGTIHEVINGLAEGPNLLSFTLAIVPSGSANALATTLRIESIDMAMRLISNALSDTSSQHHSEPDFVLKPLRLASFAVAPPPATRDVLLDDVAWPQRKCLFFCVISYGLHAQIVKHSERWRFLGNRRFQYIAWINILLLWNYCARLWTLNARSYIRNSATPQHTNPRFQQHQYNNTANSDNDDSINKNNTRAIEYTGNRSFSYFLTTRMTHLEQGFHISPFSDPSTADLDVVSTSTRSRIEVGKFLAGALGDAQHLDLDYVDNVKLSGFVLQPVVERISWFFGRAASDVCVDGEMWTVRDGDAIWIREEEQEGVRFNVLAPASPSLEEPQ</sequence>
<feature type="domain" description="DAGKc" evidence="2">
    <location>
        <begin position="1"/>
        <end position="117"/>
    </location>
</feature>
<dbReference type="GO" id="GO:0016020">
    <property type="term" value="C:membrane"/>
    <property type="evidence" value="ECO:0007669"/>
    <property type="project" value="TreeGrafter"/>
</dbReference>
<dbReference type="InterPro" id="IPR001206">
    <property type="entry name" value="Diacylglycerol_kinase_cat_dom"/>
</dbReference>
<dbReference type="AlphaFoldDB" id="A0A507F541"/>
<dbReference type="Proteomes" id="UP000320333">
    <property type="component" value="Unassembled WGS sequence"/>
</dbReference>
<proteinExistence type="predicted"/>
<feature type="compositionally biased region" description="Polar residues" evidence="1">
    <location>
        <begin position="228"/>
        <end position="245"/>
    </location>
</feature>
<protein>
    <recommendedName>
        <fullName evidence="2">DAGKc domain-containing protein</fullName>
    </recommendedName>
</protein>
<dbReference type="EMBL" id="QEAP01000276">
    <property type="protein sequence ID" value="TPX70740.1"/>
    <property type="molecule type" value="Genomic_DNA"/>
</dbReference>
<evidence type="ECO:0000259" key="2">
    <source>
        <dbReference type="PROSITE" id="PS50146"/>
    </source>
</evidence>
<dbReference type="InterPro" id="IPR016064">
    <property type="entry name" value="NAD/diacylglycerol_kinase_sf"/>
</dbReference>
<dbReference type="STRING" id="246404.A0A507F541"/>
<dbReference type="InterPro" id="IPR050187">
    <property type="entry name" value="Lipid_Phosphate_FormReg"/>
</dbReference>
<dbReference type="Pfam" id="PF00781">
    <property type="entry name" value="DAGK_cat"/>
    <property type="match status" value="1"/>
</dbReference>
<dbReference type="PROSITE" id="PS50146">
    <property type="entry name" value="DAGK"/>
    <property type="match status" value="1"/>
</dbReference>
<dbReference type="Gene3D" id="2.60.200.40">
    <property type="match status" value="1"/>
</dbReference>